<dbReference type="Gene3D" id="3.40.1110.10">
    <property type="entry name" value="Calcium-transporting ATPase, cytoplasmic domain N"/>
    <property type="match status" value="1"/>
</dbReference>
<evidence type="ECO:0000256" key="1">
    <source>
        <dbReference type="ARBA" id="ARBA00003954"/>
    </source>
</evidence>
<dbReference type="NCBIfam" id="TIGR01494">
    <property type="entry name" value="ATPase_P-type"/>
    <property type="match status" value="2"/>
</dbReference>
<evidence type="ECO:0000256" key="14">
    <source>
        <dbReference type="ARBA" id="ARBA00022989"/>
    </source>
</evidence>
<dbReference type="Proteomes" id="UP000243063">
    <property type="component" value="Chromosome I"/>
</dbReference>
<keyword evidence="11" id="KW-0067">ATP-binding</keyword>
<evidence type="ECO:0000256" key="3">
    <source>
        <dbReference type="ARBA" id="ARBA00008746"/>
    </source>
</evidence>
<dbReference type="PANTHER" id="PTHR42861">
    <property type="entry name" value="CALCIUM-TRANSPORTING ATPASE"/>
    <property type="match status" value="1"/>
</dbReference>
<dbReference type="OrthoDB" id="9814270at2"/>
<dbReference type="InterPro" id="IPR008250">
    <property type="entry name" value="ATPase_P-typ_transduc_dom_A_sf"/>
</dbReference>
<dbReference type="InterPro" id="IPR018303">
    <property type="entry name" value="ATPase_P-typ_P_site"/>
</dbReference>
<evidence type="ECO:0000256" key="10">
    <source>
        <dbReference type="ARBA" id="ARBA00022741"/>
    </source>
</evidence>
<dbReference type="Pfam" id="PF00689">
    <property type="entry name" value="Cation_ATPase_C"/>
    <property type="match status" value="1"/>
</dbReference>
<keyword evidence="13" id="KW-1278">Translocase</keyword>
<dbReference type="Gene3D" id="3.40.50.1000">
    <property type="entry name" value="HAD superfamily/HAD-like"/>
    <property type="match status" value="1"/>
</dbReference>
<evidence type="ECO:0000256" key="18">
    <source>
        <dbReference type="SAM" id="Phobius"/>
    </source>
</evidence>
<evidence type="ECO:0000256" key="8">
    <source>
        <dbReference type="ARBA" id="ARBA00022553"/>
    </source>
</evidence>
<dbReference type="EMBL" id="LT629780">
    <property type="protein sequence ID" value="SDU35445.1"/>
    <property type="molecule type" value="Genomic_DNA"/>
</dbReference>
<keyword evidence="10" id="KW-0547">Nucleotide-binding</keyword>
<keyword evidence="8" id="KW-0597">Phosphoprotein</keyword>
<feature type="transmembrane region" description="Helical" evidence="18">
    <location>
        <begin position="94"/>
        <end position="111"/>
    </location>
</feature>
<feature type="domain" description="Cation-transporting P-type ATPase N-terminal" evidence="19">
    <location>
        <begin position="20"/>
        <end position="90"/>
    </location>
</feature>
<dbReference type="SFLD" id="SFLDG00002">
    <property type="entry name" value="C1.7:_P-type_atpase_like"/>
    <property type="match status" value="1"/>
</dbReference>
<evidence type="ECO:0000313" key="21">
    <source>
        <dbReference type="Proteomes" id="UP000243063"/>
    </source>
</evidence>
<dbReference type="Pfam" id="PF00122">
    <property type="entry name" value="E1-E2_ATPase"/>
    <property type="match status" value="1"/>
</dbReference>
<dbReference type="SUPFAM" id="SSF81653">
    <property type="entry name" value="Calcium ATPase, transduction domain A"/>
    <property type="match status" value="1"/>
</dbReference>
<evidence type="ECO:0000259" key="19">
    <source>
        <dbReference type="SMART" id="SM00831"/>
    </source>
</evidence>
<accession>A0A1H2HUQ4</accession>
<dbReference type="InterPro" id="IPR006415">
    <property type="entry name" value="P-type_ATPase_IIIB"/>
</dbReference>
<dbReference type="GO" id="GO:0005524">
    <property type="term" value="F:ATP binding"/>
    <property type="evidence" value="ECO:0007669"/>
    <property type="project" value="UniProtKB-KW"/>
</dbReference>
<keyword evidence="14 18" id="KW-1133">Transmembrane helix</keyword>
<keyword evidence="15 18" id="KW-0472">Membrane</keyword>
<dbReference type="Pfam" id="PF00690">
    <property type="entry name" value="Cation_ATPase_N"/>
    <property type="match status" value="1"/>
</dbReference>
<keyword evidence="6" id="KW-1003">Cell membrane</keyword>
<feature type="transmembrane region" description="Helical" evidence="18">
    <location>
        <begin position="725"/>
        <end position="748"/>
    </location>
</feature>
<keyword evidence="21" id="KW-1185">Reference proteome</keyword>
<dbReference type="GO" id="GO:0016887">
    <property type="term" value="F:ATP hydrolysis activity"/>
    <property type="evidence" value="ECO:0007669"/>
    <property type="project" value="InterPro"/>
</dbReference>
<comment type="similarity">
    <text evidence="3">Belongs to the cation transport ATPase (P-type) (TC 3.A.3) family. Type IIIB subfamily.</text>
</comment>
<dbReference type="STRING" id="1245526.SAMN05216580_2531"/>
<evidence type="ECO:0000256" key="12">
    <source>
        <dbReference type="ARBA" id="ARBA00022842"/>
    </source>
</evidence>
<evidence type="ECO:0000256" key="11">
    <source>
        <dbReference type="ARBA" id="ARBA00022840"/>
    </source>
</evidence>
<dbReference type="InterPro" id="IPR004014">
    <property type="entry name" value="ATPase_P-typ_cation-transptr_N"/>
</dbReference>
<feature type="transmembrane region" description="Helical" evidence="18">
    <location>
        <begin position="811"/>
        <end position="833"/>
    </location>
</feature>
<dbReference type="PROSITE" id="PS00154">
    <property type="entry name" value="ATPASE_E1_E2"/>
    <property type="match status" value="1"/>
</dbReference>
<proteinExistence type="inferred from homology"/>
<keyword evidence="9 18" id="KW-0812">Transmembrane</keyword>
<dbReference type="InterPro" id="IPR023299">
    <property type="entry name" value="ATPase_P-typ_cyto_dom_N"/>
</dbReference>
<dbReference type="Gene3D" id="1.20.1110.10">
    <property type="entry name" value="Calcium-transporting ATPase, transmembrane domain"/>
    <property type="match status" value="1"/>
</dbReference>
<evidence type="ECO:0000256" key="15">
    <source>
        <dbReference type="ARBA" id="ARBA00023136"/>
    </source>
</evidence>
<dbReference type="InterPro" id="IPR023214">
    <property type="entry name" value="HAD_sf"/>
</dbReference>
<evidence type="ECO:0000256" key="6">
    <source>
        <dbReference type="ARBA" id="ARBA00022475"/>
    </source>
</evidence>
<keyword evidence="7" id="KW-0997">Cell inner membrane</keyword>
<feature type="transmembrane region" description="Helical" evidence="18">
    <location>
        <begin position="282"/>
        <end position="307"/>
    </location>
</feature>
<dbReference type="Pfam" id="PF00702">
    <property type="entry name" value="Hydrolase"/>
    <property type="match status" value="1"/>
</dbReference>
<protein>
    <recommendedName>
        <fullName evidence="5">Magnesium-transporting ATPase, P-type 1</fullName>
        <ecNumber evidence="4">7.2.2.14</ecNumber>
    </recommendedName>
    <alternativeName>
        <fullName evidence="16">Mg(2+) transport ATPase, P-type 1</fullName>
    </alternativeName>
</protein>
<feature type="transmembrane region" description="Helical" evidence="18">
    <location>
        <begin position="655"/>
        <end position="677"/>
    </location>
</feature>
<dbReference type="PRINTS" id="PR01836">
    <property type="entry name" value="MGATPASE"/>
</dbReference>
<evidence type="ECO:0000256" key="2">
    <source>
        <dbReference type="ARBA" id="ARBA00004429"/>
    </source>
</evidence>
<dbReference type="InterPro" id="IPR044492">
    <property type="entry name" value="P_typ_ATPase_HD_dom"/>
</dbReference>
<dbReference type="SUPFAM" id="SSF81665">
    <property type="entry name" value="Calcium ATPase, transmembrane domain M"/>
    <property type="match status" value="1"/>
</dbReference>
<evidence type="ECO:0000313" key="20">
    <source>
        <dbReference type="EMBL" id="SDU35445.1"/>
    </source>
</evidence>
<sequence>MPAPFPPHPQDPLSPADPAAYWSRPASDLLLELGSSPQGLEPALAAQRLACAKMPSPARRGFVRLLFEQLRSPLVLILIFGACIALLVQDWLEALIILIIVACSALLGAWYEHRASQAIEQLRRRIAVKARVRRGGQVQEIPASEVVPGDVVELSAGSLIPADGVLLDARGCFASQGLLTGETFPVEKQPGTVPVHAALAERSNCLFMGSSLRSGSATLLVVRAAADSEFGHLSATLALRPPETEFERGLRHFGTLLLRVMLVITVLVLGANILLQRPTLDTLLFTVALAVGLSPELLPAILGITLARGAQRMSRAGVIVRHLNAIENLGAMNVLCTDKTGTLTRGVVCLDGALDIDGQPSSAVLRMAWLNAHLQTGLRNPLDEAIVAAAQQADDCRKLDEIPYDFTRKRLSVLVRQPDAAYPQTLTKGALETVLEVCTWVSDGTRETPLDASTLAAIRERYARWSGAGYRVLGLARKTLAAEADKAEEHGMTFVGFLLFFDPPEPGVQQTLAALHELGVQVKVITGDNRLVAQHVAEAVGIAVERVVTGSELAQMKDEALLNLAPRMALFAEVDPNQKERIILALQKTGHVVGFLGDGINDAPALHCADVGISVDNAVDVAKEAADFVLLKHDLDLLRQGIDEGRQTFANTLKYIFITTSANFGNMLSMAVASLFLPFLPLLAKQILLNNFLSDIPAVGIANDRVDREWQRMPHRWDLRMVRDFMIGFGLVSSLFDLLTFAVLLWFAGEVAELFRTGWFVESLLTEVLIIFVVRTWKPCWRSRPGRLLLGSSLAVIAVTLALPYSPLATWFGLVPLPPTLLLALLGISLLYAGSSELFKRVFYRHHQHPGGRARRQRGQVPPRRL</sequence>
<reference evidence="21" key="1">
    <citation type="submission" date="2016-10" db="EMBL/GenBank/DDBJ databases">
        <authorList>
            <person name="Varghese N."/>
            <person name="Submissions S."/>
        </authorList>
    </citation>
    <scope>NUCLEOTIDE SEQUENCE [LARGE SCALE GENOMIC DNA]</scope>
    <source>
        <strain evidence="21">CCTCC 2012022</strain>
    </source>
</reference>
<comment type="subcellular location">
    <subcellularLocation>
        <location evidence="2">Cell inner membrane</location>
        <topology evidence="2">Multi-pass membrane protein</topology>
    </subcellularLocation>
</comment>
<keyword evidence="12" id="KW-0460">Magnesium</keyword>
<dbReference type="InterPro" id="IPR001757">
    <property type="entry name" value="P_typ_ATPase"/>
</dbReference>
<comment type="catalytic activity">
    <reaction evidence="17">
        <text>Mg(2+)(out) + ATP + H2O = Mg(2+)(in) + ADP + phosphate + H(+)</text>
        <dbReference type="Rhea" id="RHEA:10260"/>
        <dbReference type="ChEBI" id="CHEBI:15377"/>
        <dbReference type="ChEBI" id="CHEBI:15378"/>
        <dbReference type="ChEBI" id="CHEBI:18420"/>
        <dbReference type="ChEBI" id="CHEBI:30616"/>
        <dbReference type="ChEBI" id="CHEBI:43474"/>
        <dbReference type="ChEBI" id="CHEBI:456216"/>
        <dbReference type="EC" id="7.2.2.14"/>
    </reaction>
</comment>
<gene>
    <name evidence="20" type="ORF">SAMN05216580_2531</name>
</gene>
<name>A0A1H2HUQ4_9GAMM</name>
<comment type="function">
    <text evidence="1">Mediates magnesium influx to the cytosol.</text>
</comment>
<dbReference type="InterPro" id="IPR006068">
    <property type="entry name" value="ATPase_P-typ_cation-transptr_C"/>
</dbReference>
<evidence type="ECO:0000256" key="17">
    <source>
        <dbReference type="ARBA" id="ARBA00047295"/>
    </source>
</evidence>
<dbReference type="SMART" id="SM00831">
    <property type="entry name" value="Cation_ATPase_N"/>
    <property type="match status" value="1"/>
</dbReference>
<dbReference type="SUPFAM" id="SSF56784">
    <property type="entry name" value="HAD-like"/>
    <property type="match status" value="1"/>
</dbReference>
<evidence type="ECO:0000256" key="5">
    <source>
        <dbReference type="ARBA" id="ARBA00013555"/>
    </source>
</evidence>
<dbReference type="InterPro" id="IPR036412">
    <property type="entry name" value="HAD-like_sf"/>
</dbReference>
<dbReference type="EC" id="7.2.2.14" evidence="4"/>
<evidence type="ECO:0000256" key="13">
    <source>
        <dbReference type="ARBA" id="ARBA00022967"/>
    </source>
</evidence>
<dbReference type="GO" id="GO:0015444">
    <property type="term" value="F:P-type magnesium transporter activity"/>
    <property type="evidence" value="ECO:0007669"/>
    <property type="project" value="UniProtKB-EC"/>
</dbReference>
<dbReference type="NCBIfam" id="TIGR01524">
    <property type="entry name" value="ATPase-IIIB_Mg"/>
    <property type="match status" value="1"/>
</dbReference>
<dbReference type="Gene3D" id="2.70.150.10">
    <property type="entry name" value="Calcium-transporting ATPase, cytoplasmic transduction domain A"/>
    <property type="match status" value="1"/>
</dbReference>
<organism evidence="20 21">
    <name type="scientific">Geopseudomonas guangdongensis</name>
    <dbReference type="NCBI Taxonomy" id="1245526"/>
    <lineage>
        <taxon>Bacteria</taxon>
        <taxon>Pseudomonadati</taxon>
        <taxon>Pseudomonadota</taxon>
        <taxon>Gammaproteobacteria</taxon>
        <taxon>Pseudomonadales</taxon>
        <taxon>Pseudomonadaceae</taxon>
        <taxon>Geopseudomonas</taxon>
    </lineage>
</organism>
<dbReference type="InterPro" id="IPR059000">
    <property type="entry name" value="ATPase_P-type_domA"/>
</dbReference>
<feature type="transmembrane region" description="Helical" evidence="18">
    <location>
        <begin position="256"/>
        <end position="276"/>
    </location>
</feature>
<dbReference type="SFLD" id="SFLDF00027">
    <property type="entry name" value="p-type_atpase"/>
    <property type="match status" value="1"/>
</dbReference>
<dbReference type="InterPro" id="IPR023298">
    <property type="entry name" value="ATPase_P-typ_TM_dom_sf"/>
</dbReference>
<dbReference type="GO" id="GO:0005886">
    <property type="term" value="C:plasma membrane"/>
    <property type="evidence" value="ECO:0007669"/>
    <property type="project" value="UniProtKB-SubCell"/>
</dbReference>
<evidence type="ECO:0000256" key="7">
    <source>
        <dbReference type="ARBA" id="ARBA00022519"/>
    </source>
</evidence>
<evidence type="ECO:0000256" key="9">
    <source>
        <dbReference type="ARBA" id="ARBA00022692"/>
    </source>
</evidence>
<dbReference type="SFLD" id="SFLDS00003">
    <property type="entry name" value="Haloacid_Dehalogenase"/>
    <property type="match status" value="1"/>
</dbReference>
<evidence type="ECO:0000256" key="4">
    <source>
        <dbReference type="ARBA" id="ARBA00012786"/>
    </source>
</evidence>
<feature type="transmembrane region" description="Helical" evidence="18">
    <location>
        <begin position="786"/>
        <end position="805"/>
    </location>
</feature>
<evidence type="ECO:0000256" key="16">
    <source>
        <dbReference type="ARBA" id="ARBA00029806"/>
    </source>
</evidence>
<feature type="transmembrane region" description="Helical" evidence="18">
    <location>
        <begin position="70"/>
        <end position="88"/>
    </location>
</feature>
<dbReference type="AlphaFoldDB" id="A0A1H2HUQ4"/>